<evidence type="ECO:0000256" key="1">
    <source>
        <dbReference type="ARBA" id="ARBA00008061"/>
    </source>
</evidence>
<dbReference type="EMBL" id="PVXQ01000019">
    <property type="protein sequence ID" value="PRR82171.1"/>
    <property type="molecule type" value="Genomic_DNA"/>
</dbReference>
<dbReference type="NCBIfam" id="TIGR02104">
    <property type="entry name" value="pulA_typeI"/>
    <property type="match status" value="1"/>
</dbReference>
<dbReference type="OrthoDB" id="9761875at2"/>
<comment type="caution">
    <text evidence="3">The sequence shown here is derived from an EMBL/GenBank/DDBJ whole genome shotgun (WGS) entry which is preliminary data.</text>
</comment>
<protein>
    <submittedName>
        <fullName evidence="3">Pullulanase</fullName>
        <ecNumber evidence="3">3.2.1.41</ecNumber>
    </submittedName>
</protein>
<sequence length="604" mass="69030">MNIFKVWSPLADNISLCIYEDYNKEDKIKYSMQKRDRGVWEIFLKEEVEGKYYTFLSSINNVTKESVDPYARALSVNGEKGAIVNMEKTNPENWQFHSRPTIKNSIDAVIYEVNIRDISSDENSGIKSKGKYLGLVEENTRGPGRTKTGLNHMKDLGITHVQLLPIYDFASVDETVINNTNYNWGYDPANYNTPEGSYSTNPYSPISRIKELKMAIKVIHENGLGVIMDVVYNHIYDVEKSGFHNLMPGYFFRYDKNGELSNESMCGNVIATENAMARKFIVDSVKYWAKEYKLDGFRFDLMGLIDIDTMKEVKEELNKINPSIIVLGEGWDLGDILSYDKKAIQVNANKLKNIAFFNDSIRDGLRGDSFSNDARGFLSFEENKELEVKKAIVGGIYYSEEINTWGEVDPNQVVNYIECHDNHTLYDKLNLTIKDEEKIKYMHRLGTSIILLSQGIPFIHAGQEFLRTKCGIENSYNASDSINKMDWTRKMDNIDTVEYVKGLIELRKQHPEFRMRTAKEIIEHLSFINAPKNCVAYLIKDNLGGKDILVIHNGNENSVGLDFKSNSMWEVLVDKNRAGIDKIRTIKGYVINVEGSSTLVAVMK</sequence>
<dbReference type="InterPro" id="IPR013780">
    <property type="entry name" value="Glyco_hydro_b"/>
</dbReference>
<accession>A0A2T0BE42</accession>
<evidence type="ECO:0000313" key="3">
    <source>
        <dbReference type="EMBL" id="PRR82171.1"/>
    </source>
</evidence>
<dbReference type="Gene3D" id="2.60.40.1180">
    <property type="entry name" value="Golgi alpha-mannosidase II"/>
    <property type="match status" value="1"/>
</dbReference>
<dbReference type="GO" id="GO:0051060">
    <property type="term" value="F:pullulanase activity"/>
    <property type="evidence" value="ECO:0007669"/>
    <property type="project" value="UniProtKB-EC"/>
</dbReference>
<dbReference type="Pfam" id="PF21653">
    <property type="entry name" value="pulA_all-beta"/>
    <property type="match status" value="1"/>
</dbReference>
<dbReference type="InterPro" id="IPR006047">
    <property type="entry name" value="GH13_cat_dom"/>
</dbReference>
<dbReference type="PANTHER" id="PTHR43002">
    <property type="entry name" value="GLYCOGEN DEBRANCHING ENZYME"/>
    <property type="match status" value="1"/>
</dbReference>
<dbReference type="AlphaFoldDB" id="A0A2T0BE42"/>
<name>A0A2T0BE42_9CLOT</name>
<dbReference type="InterPro" id="IPR017853">
    <property type="entry name" value="GH"/>
</dbReference>
<dbReference type="SUPFAM" id="SSF81296">
    <property type="entry name" value="E set domains"/>
    <property type="match status" value="1"/>
</dbReference>
<feature type="domain" description="Glycosyl hydrolase family 13 catalytic" evidence="2">
    <location>
        <begin position="122"/>
        <end position="507"/>
    </location>
</feature>
<dbReference type="InterPro" id="IPR013783">
    <property type="entry name" value="Ig-like_fold"/>
</dbReference>
<gene>
    <name evidence="3" type="primary">pulA</name>
    <name evidence="3" type="ORF">CLVI_19710</name>
</gene>
<proteinExistence type="inferred from homology"/>
<dbReference type="CDD" id="cd11341">
    <property type="entry name" value="AmyAc_Pullulanase_LD-like"/>
    <property type="match status" value="1"/>
</dbReference>
<dbReference type="Proteomes" id="UP000239471">
    <property type="component" value="Unassembled WGS sequence"/>
</dbReference>
<dbReference type="SMART" id="SM00642">
    <property type="entry name" value="Aamy"/>
    <property type="match status" value="1"/>
</dbReference>
<dbReference type="Gene3D" id="2.60.40.10">
    <property type="entry name" value="Immunoglobulins"/>
    <property type="match status" value="1"/>
</dbReference>
<dbReference type="InterPro" id="IPR011840">
    <property type="entry name" value="PulA_typeI"/>
</dbReference>
<dbReference type="Gene3D" id="3.20.20.80">
    <property type="entry name" value="Glycosidases"/>
    <property type="match status" value="1"/>
</dbReference>
<reference evidence="3 4" key="1">
    <citation type="submission" date="2018-03" db="EMBL/GenBank/DDBJ databases">
        <title>Genome sequence of Clostridium vincentii DSM 10228.</title>
        <authorList>
            <person name="Poehlein A."/>
            <person name="Daniel R."/>
        </authorList>
    </citation>
    <scope>NUCLEOTIDE SEQUENCE [LARGE SCALE GENOMIC DNA]</scope>
    <source>
        <strain evidence="3 4">DSM 10228</strain>
    </source>
</reference>
<comment type="similarity">
    <text evidence="1">Belongs to the glycosyl hydrolase 13 family.</text>
</comment>
<dbReference type="SUPFAM" id="SSF51445">
    <property type="entry name" value="(Trans)glycosidases"/>
    <property type="match status" value="1"/>
</dbReference>
<organism evidence="3 4">
    <name type="scientific">Clostridium vincentii</name>
    <dbReference type="NCBI Taxonomy" id="52704"/>
    <lineage>
        <taxon>Bacteria</taxon>
        <taxon>Bacillati</taxon>
        <taxon>Bacillota</taxon>
        <taxon>Clostridia</taxon>
        <taxon>Eubacteriales</taxon>
        <taxon>Clostridiaceae</taxon>
        <taxon>Clostridium</taxon>
    </lineage>
</organism>
<keyword evidence="3" id="KW-0378">Hydrolase</keyword>
<dbReference type="Pfam" id="PF02922">
    <property type="entry name" value="CBM_48"/>
    <property type="match status" value="1"/>
</dbReference>
<keyword evidence="4" id="KW-1185">Reference proteome</keyword>
<dbReference type="Pfam" id="PF00128">
    <property type="entry name" value="Alpha-amylase"/>
    <property type="match status" value="2"/>
</dbReference>
<dbReference type="GO" id="GO:0005975">
    <property type="term" value="P:carbohydrate metabolic process"/>
    <property type="evidence" value="ECO:0007669"/>
    <property type="project" value="InterPro"/>
</dbReference>
<evidence type="ECO:0000259" key="2">
    <source>
        <dbReference type="SMART" id="SM00642"/>
    </source>
</evidence>
<dbReference type="InterPro" id="IPR049117">
    <property type="entry name" value="pulA_all-beta"/>
</dbReference>
<dbReference type="InterPro" id="IPR014756">
    <property type="entry name" value="Ig_E-set"/>
</dbReference>
<dbReference type="EC" id="3.2.1.41" evidence="3"/>
<evidence type="ECO:0000313" key="4">
    <source>
        <dbReference type="Proteomes" id="UP000239471"/>
    </source>
</evidence>
<dbReference type="InterPro" id="IPR004193">
    <property type="entry name" value="Glyco_hydro_13_N"/>
</dbReference>
<dbReference type="CDD" id="cd02860">
    <property type="entry name" value="E_set_Pullulanase"/>
    <property type="match status" value="1"/>
</dbReference>
<keyword evidence="3" id="KW-0326">Glycosidase</keyword>